<dbReference type="Gene3D" id="1.10.3720.10">
    <property type="entry name" value="MetI-like"/>
    <property type="match status" value="1"/>
</dbReference>
<dbReference type="EMBL" id="WHZX01000002">
    <property type="protein sequence ID" value="NEG71296.1"/>
    <property type="molecule type" value="Genomic_DNA"/>
</dbReference>
<comment type="subcellular location">
    <subcellularLocation>
        <location evidence="1 7">Cell membrane</location>
        <topology evidence="1 7">Multi-pass membrane protein</topology>
    </subcellularLocation>
</comment>
<comment type="caution">
    <text evidence="9">The sequence shown here is derived from an EMBL/GenBank/DDBJ whole genome shotgun (WGS) entry which is preliminary data.</text>
</comment>
<evidence type="ECO:0000259" key="8">
    <source>
        <dbReference type="PROSITE" id="PS50928"/>
    </source>
</evidence>
<dbReference type="Pfam" id="PF00528">
    <property type="entry name" value="BPD_transp_1"/>
    <property type="match status" value="1"/>
</dbReference>
<dbReference type="InterPro" id="IPR050366">
    <property type="entry name" value="BP-dependent_transpt_permease"/>
</dbReference>
<reference evidence="9 12" key="2">
    <citation type="submission" date="2019-10" db="EMBL/GenBank/DDBJ databases">
        <title>Characterization of the phylogenetic diversity of two novel species belonging to the genus Bifidobacterium: Bifidobacterium cebidarum sp. nov. and Bifidobacterium leontopitheci sp. nov.</title>
        <authorList>
            <person name="Lugli G.A."/>
            <person name="Duranti S."/>
            <person name="Milani C."/>
            <person name="Turroni F."/>
            <person name="Ventura M."/>
        </authorList>
    </citation>
    <scope>NUCLEOTIDE SEQUENCE [LARGE SCALE GENOMIC DNA]</scope>
    <source>
        <strain evidence="9 12">DSM 100688</strain>
    </source>
</reference>
<evidence type="ECO:0000313" key="9">
    <source>
        <dbReference type="EMBL" id="KAB8287756.1"/>
    </source>
</evidence>
<sequence length="295" mass="31658">MSVASEDFILDTIPQRIEPSSKRGTRRMNVSLIAGFAIIGLLLVAGIVAGFHPPYDPYATGDDPFAAPSAAHWLGTDNLGRDFASRLILSLRTDVLLSLSTCLLAALFGAVIGLTAGYFGGIWDAVSMRVVDGVLAIPGILIALLIRVILGAGSWQLVLAMAVIYTPMMARVMRAPALQLRTREYVAAARIAGIPSWRTVSTHILFNSLSPMLVQAASIASNAVAMEAALSYLGQGIQPPQPSAGRMVFEYQMYMQTDPLLVIAPTVLIVLLSFGWNLIADGFQTYFSLSESDRL</sequence>
<protein>
    <submittedName>
        <fullName evidence="10">ABC transporter permease subunit</fullName>
    </submittedName>
    <submittedName>
        <fullName evidence="9">Binding-protein-dependent transport system inner membrane component</fullName>
    </submittedName>
</protein>
<dbReference type="InterPro" id="IPR000515">
    <property type="entry name" value="MetI-like"/>
</dbReference>
<keyword evidence="4 7" id="KW-0812">Transmembrane</keyword>
<dbReference type="Proteomes" id="UP000469943">
    <property type="component" value="Unassembled WGS sequence"/>
</dbReference>
<gene>
    <name evidence="9" type="ORF">DSM100688_1223</name>
    <name evidence="10" type="ORF">GFD24_03480</name>
</gene>
<dbReference type="EMBL" id="WBSM01000006">
    <property type="protein sequence ID" value="KAB8287756.1"/>
    <property type="molecule type" value="Genomic_DNA"/>
</dbReference>
<dbReference type="AlphaFoldDB" id="A0A6L4WZE1"/>
<dbReference type="PANTHER" id="PTHR43386:SF1">
    <property type="entry name" value="D,D-DIPEPTIDE TRANSPORT SYSTEM PERMEASE PROTEIN DDPC-RELATED"/>
    <property type="match status" value="1"/>
</dbReference>
<evidence type="ECO:0000313" key="11">
    <source>
        <dbReference type="Proteomes" id="UP000469943"/>
    </source>
</evidence>
<reference evidence="10 11" key="1">
    <citation type="submission" date="2019-10" db="EMBL/GenBank/DDBJ databases">
        <title>Bifidobacterium from non-human primates.</title>
        <authorList>
            <person name="Modesto M."/>
        </authorList>
    </citation>
    <scope>NUCLEOTIDE SEQUENCE [LARGE SCALE GENOMIC DNA]</scope>
    <source>
        <strain evidence="10 11">TREM</strain>
    </source>
</reference>
<feature type="domain" description="ABC transmembrane type-1" evidence="8">
    <location>
        <begin position="91"/>
        <end position="280"/>
    </location>
</feature>
<evidence type="ECO:0000256" key="1">
    <source>
        <dbReference type="ARBA" id="ARBA00004651"/>
    </source>
</evidence>
<name>A0A6L4WZE1_9BIFI</name>
<dbReference type="InterPro" id="IPR035906">
    <property type="entry name" value="MetI-like_sf"/>
</dbReference>
<evidence type="ECO:0000256" key="5">
    <source>
        <dbReference type="ARBA" id="ARBA00022989"/>
    </source>
</evidence>
<keyword evidence="2 7" id="KW-0813">Transport</keyword>
<dbReference type="Proteomes" id="UP000482084">
    <property type="component" value="Unassembled WGS sequence"/>
</dbReference>
<dbReference type="GO" id="GO:0005886">
    <property type="term" value="C:plasma membrane"/>
    <property type="evidence" value="ECO:0007669"/>
    <property type="project" value="UniProtKB-SubCell"/>
</dbReference>
<accession>A0A6L4WZE1</accession>
<evidence type="ECO:0000313" key="12">
    <source>
        <dbReference type="Proteomes" id="UP000482084"/>
    </source>
</evidence>
<feature type="transmembrane region" description="Helical" evidence="7">
    <location>
        <begin position="30"/>
        <end position="51"/>
    </location>
</feature>
<proteinExistence type="inferred from homology"/>
<comment type="similarity">
    <text evidence="7">Belongs to the binding-protein-dependent transport system permease family.</text>
</comment>
<feature type="transmembrane region" description="Helical" evidence="7">
    <location>
        <begin position="130"/>
        <end position="149"/>
    </location>
</feature>
<dbReference type="OrthoDB" id="9812701at2"/>
<keyword evidence="3" id="KW-1003">Cell membrane</keyword>
<feature type="transmembrane region" description="Helical" evidence="7">
    <location>
        <begin position="95"/>
        <end position="118"/>
    </location>
</feature>
<keyword evidence="12" id="KW-1185">Reference proteome</keyword>
<keyword evidence="6 7" id="KW-0472">Membrane</keyword>
<evidence type="ECO:0000256" key="6">
    <source>
        <dbReference type="ARBA" id="ARBA00023136"/>
    </source>
</evidence>
<organism evidence="9 12">
    <name type="scientific">Bifidobacterium ramosum</name>
    <dbReference type="NCBI Taxonomy" id="1798158"/>
    <lineage>
        <taxon>Bacteria</taxon>
        <taxon>Bacillati</taxon>
        <taxon>Actinomycetota</taxon>
        <taxon>Actinomycetes</taxon>
        <taxon>Bifidobacteriales</taxon>
        <taxon>Bifidobacteriaceae</taxon>
        <taxon>Bifidobacterium</taxon>
    </lineage>
</organism>
<evidence type="ECO:0000256" key="7">
    <source>
        <dbReference type="RuleBase" id="RU363032"/>
    </source>
</evidence>
<feature type="transmembrane region" description="Helical" evidence="7">
    <location>
        <begin position="260"/>
        <end position="279"/>
    </location>
</feature>
<dbReference type="PANTHER" id="PTHR43386">
    <property type="entry name" value="OLIGOPEPTIDE TRANSPORT SYSTEM PERMEASE PROTEIN APPC"/>
    <property type="match status" value="1"/>
</dbReference>
<evidence type="ECO:0000256" key="4">
    <source>
        <dbReference type="ARBA" id="ARBA00022692"/>
    </source>
</evidence>
<dbReference type="CDD" id="cd06261">
    <property type="entry name" value="TM_PBP2"/>
    <property type="match status" value="1"/>
</dbReference>
<dbReference type="SUPFAM" id="SSF161098">
    <property type="entry name" value="MetI-like"/>
    <property type="match status" value="1"/>
</dbReference>
<evidence type="ECO:0000256" key="2">
    <source>
        <dbReference type="ARBA" id="ARBA00022448"/>
    </source>
</evidence>
<dbReference type="PROSITE" id="PS50928">
    <property type="entry name" value="ABC_TM1"/>
    <property type="match status" value="1"/>
</dbReference>
<dbReference type="GO" id="GO:0055085">
    <property type="term" value="P:transmembrane transport"/>
    <property type="evidence" value="ECO:0007669"/>
    <property type="project" value="InterPro"/>
</dbReference>
<evidence type="ECO:0000313" key="10">
    <source>
        <dbReference type="EMBL" id="NEG71296.1"/>
    </source>
</evidence>
<feature type="transmembrane region" description="Helical" evidence="7">
    <location>
        <begin position="155"/>
        <end position="173"/>
    </location>
</feature>
<keyword evidence="5 7" id="KW-1133">Transmembrane helix</keyword>
<evidence type="ECO:0000256" key="3">
    <source>
        <dbReference type="ARBA" id="ARBA00022475"/>
    </source>
</evidence>
<dbReference type="RefSeq" id="WP_152358308.1">
    <property type="nucleotide sequence ID" value="NZ_WBSM01000006.1"/>
</dbReference>